<organism evidence="3 4">
    <name type="scientific">Paraclostridium ghonii</name>
    <dbReference type="NCBI Taxonomy" id="29358"/>
    <lineage>
        <taxon>Bacteria</taxon>
        <taxon>Bacillati</taxon>
        <taxon>Bacillota</taxon>
        <taxon>Clostridia</taxon>
        <taxon>Peptostreptococcales</taxon>
        <taxon>Peptostreptococcaceae</taxon>
        <taxon>Paraclostridium</taxon>
    </lineage>
</organism>
<reference evidence="3 4" key="1">
    <citation type="submission" date="2023-07" db="EMBL/GenBank/DDBJ databases">
        <title>Genomic Encyclopedia of Type Strains, Phase IV (KMG-IV): sequencing the most valuable type-strain genomes for metagenomic binning, comparative biology and taxonomic classification.</title>
        <authorList>
            <person name="Goeker M."/>
        </authorList>
    </citation>
    <scope>NUCLEOTIDE SEQUENCE [LARGE SCALE GENOMIC DNA]</scope>
    <source>
        <strain evidence="3 4">DSM 15049</strain>
    </source>
</reference>
<evidence type="ECO:0000313" key="3">
    <source>
        <dbReference type="EMBL" id="MDQ0555893.1"/>
    </source>
</evidence>
<keyword evidence="4" id="KW-1185">Reference proteome</keyword>
<evidence type="ECO:0000313" key="4">
    <source>
        <dbReference type="Proteomes" id="UP001232584"/>
    </source>
</evidence>
<protein>
    <submittedName>
        <fullName evidence="3">Uncharacterized protein YycO</fullName>
    </submittedName>
</protein>
<feature type="signal peptide" evidence="2">
    <location>
        <begin position="1"/>
        <end position="26"/>
    </location>
</feature>
<feature type="region of interest" description="Disordered" evidence="1">
    <location>
        <begin position="58"/>
        <end position="86"/>
    </location>
</feature>
<name>A0ABU0MZ54_9FIRM</name>
<sequence>MKLKKYASSLLVLGLCFVGSINVSFANESKNIESDDTKALIEEQISAFNEIDNQIRENRAEKSQPNKKQFKSVQSEQSEEGTYPTQPGAILVTKDSKFGELVGHAGIVYNSTTTVESYTENGVGTYPNTWNTSCKNAYGLLVKDSSPQKDQDAANYAYKQVGKPYNWNFFNTETTDSFYCSQLVYKAYKDTTGIDLNYGGGIVTPVNLIQSDKTSCIYSMGV</sequence>
<evidence type="ECO:0000256" key="1">
    <source>
        <dbReference type="SAM" id="MobiDB-lite"/>
    </source>
</evidence>
<feature type="chain" id="PRO_5047375011" evidence="2">
    <location>
        <begin position="27"/>
        <end position="222"/>
    </location>
</feature>
<dbReference type="EMBL" id="JAUSWG010000003">
    <property type="protein sequence ID" value="MDQ0555893.1"/>
    <property type="molecule type" value="Genomic_DNA"/>
</dbReference>
<evidence type="ECO:0000256" key="2">
    <source>
        <dbReference type="SAM" id="SignalP"/>
    </source>
</evidence>
<dbReference type="InterPro" id="IPR024453">
    <property type="entry name" value="Peptidase_C92"/>
</dbReference>
<dbReference type="RefSeq" id="WP_307504008.1">
    <property type="nucleotide sequence ID" value="NZ_BAAACE010000001.1"/>
</dbReference>
<comment type="caution">
    <text evidence="3">The sequence shown here is derived from an EMBL/GenBank/DDBJ whole genome shotgun (WGS) entry which is preliminary data.</text>
</comment>
<dbReference type="SUPFAM" id="SSF54001">
    <property type="entry name" value="Cysteine proteinases"/>
    <property type="match status" value="1"/>
</dbReference>
<dbReference type="Pfam" id="PF05708">
    <property type="entry name" value="Peptidase_C92"/>
    <property type="match status" value="1"/>
</dbReference>
<dbReference type="Gene3D" id="3.90.1720.10">
    <property type="entry name" value="endopeptidase domain like (from Nostoc punctiforme)"/>
    <property type="match status" value="1"/>
</dbReference>
<proteinExistence type="predicted"/>
<dbReference type="Proteomes" id="UP001232584">
    <property type="component" value="Unassembled WGS sequence"/>
</dbReference>
<keyword evidence="2" id="KW-0732">Signal</keyword>
<gene>
    <name evidence="3" type="ORF">QOZ92_001006</name>
</gene>
<accession>A0ABU0MZ54</accession>
<dbReference type="InterPro" id="IPR038765">
    <property type="entry name" value="Papain-like_cys_pep_sf"/>
</dbReference>